<organism evidence="6 7">
    <name type="scientific">Pseudomonas benzenivorans</name>
    <dbReference type="NCBI Taxonomy" id="556533"/>
    <lineage>
        <taxon>Bacteria</taxon>
        <taxon>Pseudomonadati</taxon>
        <taxon>Pseudomonadota</taxon>
        <taxon>Gammaproteobacteria</taxon>
        <taxon>Pseudomonadales</taxon>
        <taxon>Pseudomonadaceae</taxon>
        <taxon>Pseudomonas</taxon>
    </lineage>
</organism>
<sequence length="310" mass="34533">MSDKFLEMETFVRVVEAGSVSAAAEQLVIAKSAVSKRLSDLEARLGVQLLARTTRSLSLTDSGRLFLEHVKEILSAVDIAESTATGARTLVQGKLRIASPLTFGLMHLTPAIREFIKQYPSVTVDIDFSDSQVDLVHGGYDLALRIADLGDSRLAARPLTKIRHAITASPDYFKYRAPPKTPRDLLDLDCLRYSGAKDSRWVYTDPAGKKGAVDPTPLITSNNGAFLRDLAIAGNGIVNQPIFISYQAIRSGELIVLLKDYTWREFTAYVVYPSTQYLPLRVRTFIDFLAEYFDRDNPYWELETSAVDDF</sequence>
<dbReference type="Pfam" id="PF03466">
    <property type="entry name" value="LysR_substrate"/>
    <property type="match status" value="1"/>
</dbReference>
<feature type="domain" description="HTH lysR-type" evidence="5">
    <location>
        <begin position="8"/>
        <end position="60"/>
    </location>
</feature>
<dbReference type="Proteomes" id="UP001305928">
    <property type="component" value="Chromosome"/>
</dbReference>
<gene>
    <name evidence="6" type="ORF">SBP02_05565</name>
</gene>
<dbReference type="InterPro" id="IPR036388">
    <property type="entry name" value="WH-like_DNA-bd_sf"/>
</dbReference>
<keyword evidence="4" id="KW-0804">Transcription</keyword>
<dbReference type="Gene3D" id="3.40.190.290">
    <property type="match status" value="1"/>
</dbReference>
<comment type="similarity">
    <text evidence="1">Belongs to the LysR transcriptional regulatory family.</text>
</comment>
<dbReference type="InterPro" id="IPR036390">
    <property type="entry name" value="WH_DNA-bd_sf"/>
</dbReference>
<reference evidence="6 7" key="1">
    <citation type="submission" date="2023-11" db="EMBL/GenBank/DDBJ databases">
        <title>Complete genome of Pseudomonas benzenivorans BA3361.</title>
        <authorList>
            <person name="Shin S.Y."/>
            <person name="Song J."/>
            <person name="Kang H."/>
        </authorList>
    </citation>
    <scope>NUCLEOTIDE SEQUENCE [LARGE SCALE GENOMIC DNA]</scope>
    <source>
        <strain evidence="6 7">HNIBRBA3361</strain>
    </source>
</reference>
<protein>
    <submittedName>
        <fullName evidence="6">LysR family transcriptional regulator</fullName>
    </submittedName>
</protein>
<keyword evidence="7" id="KW-1185">Reference proteome</keyword>
<dbReference type="Pfam" id="PF00126">
    <property type="entry name" value="HTH_1"/>
    <property type="match status" value="1"/>
</dbReference>
<proteinExistence type="inferred from homology"/>
<dbReference type="PANTHER" id="PTHR30537:SF5">
    <property type="entry name" value="HTH-TYPE TRANSCRIPTIONAL ACTIVATOR TTDR-RELATED"/>
    <property type="match status" value="1"/>
</dbReference>
<evidence type="ECO:0000256" key="4">
    <source>
        <dbReference type="ARBA" id="ARBA00023163"/>
    </source>
</evidence>
<evidence type="ECO:0000256" key="1">
    <source>
        <dbReference type="ARBA" id="ARBA00009437"/>
    </source>
</evidence>
<evidence type="ECO:0000313" key="6">
    <source>
        <dbReference type="EMBL" id="WPC06222.1"/>
    </source>
</evidence>
<dbReference type="SUPFAM" id="SSF46785">
    <property type="entry name" value="Winged helix' DNA-binding domain"/>
    <property type="match status" value="1"/>
</dbReference>
<evidence type="ECO:0000256" key="3">
    <source>
        <dbReference type="ARBA" id="ARBA00023125"/>
    </source>
</evidence>
<keyword evidence="3" id="KW-0238">DNA-binding</keyword>
<keyword evidence="2" id="KW-0805">Transcription regulation</keyword>
<dbReference type="InterPro" id="IPR058163">
    <property type="entry name" value="LysR-type_TF_proteobact-type"/>
</dbReference>
<dbReference type="EMBL" id="CP137892">
    <property type="protein sequence ID" value="WPC06222.1"/>
    <property type="molecule type" value="Genomic_DNA"/>
</dbReference>
<dbReference type="Gene3D" id="1.10.10.10">
    <property type="entry name" value="Winged helix-like DNA-binding domain superfamily/Winged helix DNA-binding domain"/>
    <property type="match status" value="1"/>
</dbReference>
<accession>A0ABZ0PYD3</accession>
<dbReference type="InterPro" id="IPR005119">
    <property type="entry name" value="LysR_subst-bd"/>
</dbReference>
<dbReference type="PANTHER" id="PTHR30537">
    <property type="entry name" value="HTH-TYPE TRANSCRIPTIONAL REGULATOR"/>
    <property type="match status" value="1"/>
</dbReference>
<dbReference type="CDD" id="cd08422">
    <property type="entry name" value="PBP2_CrgA_like"/>
    <property type="match status" value="1"/>
</dbReference>
<dbReference type="PROSITE" id="PS50931">
    <property type="entry name" value="HTH_LYSR"/>
    <property type="match status" value="1"/>
</dbReference>
<evidence type="ECO:0000259" key="5">
    <source>
        <dbReference type="PROSITE" id="PS50931"/>
    </source>
</evidence>
<evidence type="ECO:0000256" key="2">
    <source>
        <dbReference type="ARBA" id="ARBA00023015"/>
    </source>
</evidence>
<dbReference type="SUPFAM" id="SSF53850">
    <property type="entry name" value="Periplasmic binding protein-like II"/>
    <property type="match status" value="1"/>
</dbReference>
<evidence type="ECO:0000313" key="7">
    <source>
        <dbReference type="Proteomes" id="UP001305928"/>
    </source>
</evidence>
<dbReference type="InterPro" id="IPR000847">
    <property type="entry name" value="LysR_HTH_N"/>
</dbReference>
<name>A0ABZ0PYD3_9PSED</name>
<dbReference type="RefSeq" id="WP_318645403.1">
    <property type="nucleotide sequence ID" value="NZ_CP137892.1"/>
</dbReference>